<dbReference type="AlphaFoldDB" id="A4WPL1"/>
<feature type="transmembrane region" description="Helical" evidence="1">
    <location>
        <begin position="101"/>
        <end position="121"/>
    </location>
</feature>
<dbReference type="KEGG" id="rsq:Rsph17025_0419"/>
<dbReference type="CDD" id="cd03386">
    <property type="entry name" value="PAP2_Aur1_like"/>
    <property type="match status" value="1"/>
</dbReference>
<dbReference type="STRING" id="349102.Rsph17025_0419"/>
<feature type="transmembrane region" description="Helical" evidence="1">
    <location>
        <begin position="323"/>
        <end position="341"/>
    </location>
</feature>
<feature type="transmembrane region" description="Helical" evidence="1">
    <location>
        <begin position="171"/>
        <end position="190"/>
    </location>
</feature>
<evidence type="ECO:0000313" key="3">
    <source>
        <dbReference type="EMBL" id="ABP69325.1"/>
    </source>
</evidence>
<dbReference type="Gene3D" id="1.20.144.10">
    <property type="entry name" value="Phosphatidic acid phosphatase type 2/haloperoxidase"/>
    <property type="match status" value="1"/>
</dbReference>
<evidence type="ECO:0000259" key="2">
    <source>
        <dbReference type="Pfam" id="PF14378"/>
    </source>
</evidence>
<keyword evidence="1" id="KW-0472">Membrane</keyword>
<evidence type="ECO:0000256" key="1">
    <source>
        <dbReference type="SAM" id="Phobius"/>
    </source>
</evidence>
<feature type="transmembrane region" description="Helical" evidence="1">
    <location>
        <begin position="20"/>
        <end position="41"/>
    </location>
</feature>
<feature type="domain" description="Inositolphosphotransferase Aur1/Ipt1" evidence="2">
    <location>
        <begin position="137"/>
        <end position="334"/>
    </location>
</feature>
<proteinExistence type="predicted"/>
<dbReference type="EMBL" id="CP000661">
    <property type="protein sequence ID" value="ABP69325.1"/>
    <property type="molecule type" value="Genomic_DNA"/>
</dbReference>
<protein>
    <recommendedName>
        <fullName evidence="2">Inositolphosphotransferase Aur1/Ipt1 domain-containing protein</fullName>
    </recommendedName>
</protein>
<dbReference type="HOGENOM" id="CLU_052953_0_0_5"/>
<dbReference type="InterPro" id="IPR026841">
    <property type="entry name" value="Aur1/Ipt1"/>
</dbReference>
<dbReference type="Pfam" id="PF14378">
    <property type="entry name" value="PAP2_3"/>
    <property type="match status" value="1"/>
</dbReference>
<name>A4WPL1_CERS5</name>
<sequence length="357" mass="39215">MHVAGYVTGALRHAFHENRWLILACGANVLAARLLAAAYGLEYENNTALFLLKLLGVMLPLYLFVMSVVLLVSIARQRPAGRPIPLYLAELRRHLSDAPRIASGAVALGAFSFFFDAFSYIKSIIPAVNPFGWDTTFAALDRSLHGGMDPYHWTMQLMGNPLATTALNGAYHFWLLLLYFVVMAGCFTGTNPGARRTFLLSFTLVWGLGGNLLAIVFSSAGPCYYAALGLGDRYEPLMQTLRQFHETSPVWALHVQDLLWTGYQSGEGLRGISAFPSMHVASTTLMTLYAFTWRRWAGGLMVGFLGLILVGSVHLGWHYAVDGYASIALTAAVWFAVRRMIEGRASGPEADPQPARM</sequence>
<feature type="transmembrane region" description="Helical" evidence="1">
    <location>
        <begin position="47"/>
        <end position="72"/>
    </location>
</feature>
<accession>A4WPL1</accession>
<reference evidence="3" key="1">
    <citation type="submission" date="2007-04" db="EMBL/GenBank/DDBJ databases">
        <title>Complete sequence of chromosome of Rhodobacter sphaeroides ATCC 17025.</title>
        <authorList>
            <consortium name="US DOE Joint Genome Institute"/>
            <person name="Copeland A."/>
            <person name="Lucas S."/>
            <person name="Lapidus A."/>
            <person name="Barry K."/>
            <person name="Detter J.C."/>
            <person name="Glavina del Rio T."/>
            <person name="Hammon N."/>
            <person name="Israni S."/>
            <person name="Dalin E."/>
            <person name="Tice H."/>
            <person name="Pitluck S."/>
            <person name="Chertkov O."/>
            <person name="Brettin T."/>
            <person name="Bruce D."/>
            <person name="Han C."/>
            <person name="Schmutz J."/>
            <person name="Larimer F."/>
            <person name="Land M."/>
            <person name="Hauser L."/>
            <person name="Kyrpides N."/>
            <person name="Kim E."/>
            <person name="Richardson P."/>
            <person name="Mackenzie C."/>
            <person name="Choudhary M."/>
            <person name="Donohue T.J."/>
            <person name="Kaplan S."/>
        </authorList>
    </citation>
    <scope>NUCLEOTIDE SEQUENCE [LARGE SCALE GENOMIC DNA]</scope>
    <source>
        <strain evidence="3">ATCC 17025</strain>
    </source>
</reference>
<feature type="transmembrane region" description="Helical" evidence="1">
    <location>
        <begin position="298"/>
        <end position="317"/>
    </location>
</feature>
<organism evidence="3">
    <name type="scientific">Cereibacter sphaeroides (strain ATCC 17025 / ATH 2.4.3)</name>
    <name type="common">Rhodobacter sphaeroides</name>
    <dbReference type="NCBI Taxonomy" id="349102"/>
    <lineage>
        <taxon>Bacteria</taxon>
        <taxon>Pseudomonadati</taxon>
        <taxon>Pseudomonadota</taxon>
        <taxon>Alphaproteobacteria</taxon>
        <taxon>Rhodobacterales</taxon>
        <taxon>Paracoccaceae</taxon>
        <taxon>Cereibacter</taxon>
    </lineage>
</organism>
<gene>
    <name evidence="3" type="ordered locus">Rsph17025_0419</name>
</gene>
<feature type="transmembrane region" description="Helical" evidence="1">
    <location>
        <begin position="202"/>
        <end position="227"/>
    </location>
</feature>
<keyword evidence="1" id="KW-1133">Transmembrane helix</keyword>
<feature type="transmembrane region" description="Helical" evidence="1">
    <location>
        <begin position="272"/>
        <end position="291"/>
    </location>
</feature>
<dbReference type="BioCyc" id="RSPH349102:G1G8M-426-MONOMER"/>
<keyword evidence="1" id="KW-0812">Transmembrane</keyword>
<dbReference type="GO" id="GO:0016020">
    <property type="term" value="C:membrane"/>
    <property type="evidence" value="ECO:0007669"/>
    <property type="project" value="UniProtKB-SubCell"/>
</dbReference>
<dbReference type="eggNOG" id="COG0671">
    <property type="taxonomic scope" value="Bacteria"/>
</dbReference>